<feature type="domain" description="3-keto-alpha-glucoside-1,2-lyase/3-keto-2-hydroxy-glucal hydratase" evidence="2">
    <location>
        <begin position="300"/>
        <end position="473"/>
    </location>
</feature>
<name>A0A381NUS2_9ZZZZ</name>
<dbReference type="Pfam" id="PF06439">
    <property type="entry name" value="3keto-disac_hyd"/>
    <property type="match status" value="1"/>
</dbReference>
<evidence type="ECO:0000259" key="1">
    <source>
        <dbReference type="Pfam" id="PF01261"/>
    </source>
</evidence>
<evidence type="ECO:0000313" key="3">
    <source>
        <dbReference type="EMBL" id="SUZ58345.1"/>
    </source>
</evidence>
<proteinExistence type="predicted"/>
<dbReference type="InterPro" id="IPR010496">
    <property type="entry name" value="AL/BT2_dom"/>
</dbReference>
<dbReference type="InterPro" id="IPR050312">
    <property type="entry name" value="IolE/XylAMocC-like"/>
</dbReference>
<feature type="non-terminal residue" evidence="3">
    <location>
        <position position="1"/>
    </location>
</feature>
<dbReference type="EMBL" id="UINC01000613">
    <property type="protein sequence ID" value="SUZ58345.1"/>
    <property type="molecule type" value="Genomic_DNA"/>
</dbReference>
<dbReference type="Pfam" id="PF01261">
    <property type="entry name" value="AP_endonuc_2"/>
    <property type="match status" value="1"/>
</dbReference>
<dbReference type="InterPro" id="IPR013022">
    <property type="entry name" value="Xyl_isomerase-like_TIM-brl"/>
</dbReference>
<dbReference type="Gene3D" id="3.20.20.150">
    <property type="entry name" value="Divalent-metal-dependent TIM barrel enzymes"/>
    <property type="match status" value="1"/>
</dbReference>
<dbReference type="AlphaFoldDB" id="A0A381NUS2"/>
<protein>
    <recommendedName>
        <fullName evidence="4">3-keto-disaccharide hydrolase domain-containing protein</fullName>
    </recommendedName>
</protein>
<gene>
    <name evidence="3" type="ORF">METZ01_LOCUS11199</name>
</gene>
<organism evidence="3">
    <name type="scientific">marine metagenome</name>
    <dbReference type="NCBI Taxonomy" id="408172"/>
    <lineage>
        <taxon>unclassified sequences</taxon>
        <taxon>metagenomes</taxon>
        <taxon>ecological metagenomes</taxon>
    </lineage>
</organism>
<dbReference type="PANTHER" id="PTHR12110">
    <property type="entry name" value="HYDROXYPYRUVATE ISOMERASE"/>
    <property type="match status" value="1"/>
</dbReference>
<reference evidence="3" key="1">
    <citation type="submission" date="2018-05" db="EMBL/GenBank/DDBJ databases">
        <authorList>
            <person name="Lanie J.A."/>
            <person name="Ng W.-L."/>
            <person name="Kazmierczak K.M."/>
            <person name="Andrzejewski T.M."/>
            <person name="Davidsen T.M."/>
            <person name="Wayne K.J."/>
            <person name="Tettelin H."/>
            <person name="Glass J.I."/>
            <person name="Rusch D."/>
            <person name="Podicherti R."/>
            <person name="Tsui H.-C.T."/>
            <person name="Winkler M.E."/>
        </authorList>
    </citation>
    <scope>NUCLEOTIDE SEQUENCE</scope>
</reference>
<evidence type="ECO:0008006" key="4">
    <source>
        <dbReference type="Google" id="ProtNLM"/>
    </source>
</evidence>
<evidence type="ECO:0000259" key="2">
    <source>
        <dbReference type="Pfam" id="PF06439"/>
    </source>
</evidence>
<feature type="domain" description="Xylose isomerase-like TIM barrel" evidence="1">
    <location>
        <begin position="75"/>
        <end position="280"/>
    </location>
</feature>
<dbReference type="InterPro" id="IPR036237">
    <property type="entry name" value="Xyl_isomerase-like_sf"/>
</dbReference>
<dbReference type="Gene3D" id="2.60.120.560">
    <property type="entry name" value="Exo-inulinase, domain 1"/>
    <property type="match status" value="1"/>
</dbReference>
<accession>A0A381NUS2</accession>
<dbReference type="SUPFAM" id="SSF51658">
    <property type="entry name" value="Xylose isomerase-like"/>
    <property type="match status" value="1"/>
</dbReference>
<sequence>VKKYIILILMAVLFILPSDAKSSSPKNNYSDARIQDLKLGSQAWTFRKFSFYETLDMLQELDLHYLEAYPGQVLDKNKPDVKFSHDLSNKHIAKIKKSLKDHNITLMNYGVVGFDNNEKSTKVVFEFARKMGIRTIVTEPSYDDYSIIEKMVKKYDVQVAIHNHPYPSKYAYPQTVLDHIKGLDERIGACADIGHWLRTGVDAIEGLKLLEGRILDIHLEDLDAFGSKKANTVPFGEGKANVHDVLAELTRQNYFGILATELEQEQIVLNPMPTVEKGKKYIDGITYYKGWNEILSQDNNGRFSKHGWNHYGPGYFELDHKTGVLKSRLGMGLFWYAKKMYKDFSLDLEFMVDHEKSNSGIFLRIPGVPYDDYYVGHSFEVQINHAGKGIHQTGAIYDAEPPIVNTTKGPGEWNHYSITFKGDNITVILNGVKVIDWIAEPRGKIKDFAREGFIGLQNHDWETTVLFQNIFIKELD</sequence>
<dbReference type="GO" id="GO:0016787">
    <property type="term" value="F:hydrolase activity"/>
    <property type="evidence" value="ECO:0007669"/>
    <property type="project" value="InterPro"/>
</dbReference>
<dbReference type="PANTHER" id="PTHR12110:SF41">
    <property type="entry name" value="INOSOSE DEHYDRATASE"/>
    <property type="match status" value="1"/>
</dbReference>